<dbReference type="EMBL" id="CP001339">
    <property type="protein sequence ID" value="ACL72463.1"/>
    <property type="molecule type" value="Genomic_DNA"/>
</dbReference>
<sequence>MTGEELKQVFRNWGLNAAQGAKVLCLHSNKLSEYLEDVSRIPCAVAFHVEALSLLPEAERRRLLEQRVERRAHER</sequence>
<dbReference type="AlphaFoldDB" id="B8GR43"/>
<gene>
    <name evidence="1" type="ordered locus">Tgr7_1378</name>
</gene>
<evidence type="ECO:0000313" key="2">
    <source>
        <dbReference type="Proteomes" id="UP000002383"/>
    </source>
</evidence>
<dbReference type="HOGENOM" id="CLU_2669966_0_0_6"/>
<accession>B8GR43</accession>
<proteinExistence type="predicted"/>
<protein>
    <recommendedName>
        <fullName evidence="3">DNA-binding protein</fullName>
    </recommendedName>
</protein>
<organism evidence="1 2">
    <name type="scientific">Thioalkalivibrio sulfidiphilus (strain HL-EbGR7)</name>
    <dbReference type="NCBI Taxonomy" id="396588"/>
    <lineage>
        <taxon>Bacteria</taxon>
        <taxon>Pseudomonadati</taxon>
        <taxon>Pseudomonadota</taxon>
        <taxon>Gammaproteobacteria</taxon>
        <taxon>Chromatiales</taxon>
        <taxon>Ectothiorhodospiraceae</taxon>
        <taxon>Thioalkalivibrio</taxon>
    </lineage>
</organism>
<dbReference type="RefSeq" id="WP_012637946.1">
    <property type="nucleotide sequence ID" value="NC_011901.1"/>
</dbReference>
<name>B8GR43_THISH</name>
<dbReference type="OrthoDB" id="5787007at2"/>
<dbReference type="KEGG" id="tgr:Tgr7_1378"/>
<dbReference type="Proteomes" id="UP000002383">
    <property type="component" value="Chromosome"/>
</dbReference>
<reference evidence="1 2" key="1">
    <citation type="journal article" date="2011" name="Stand. Genomic Sci.">
        <title>Complete genome sequence of 'Thioalkalivibrio sulfidophilus' HL-EbGr7.</title>
        <authorList>
            <person name="Muyzer G."/>
            <person name="Sorokin D.Y."/>
            <person name="Mavromatis K."/>
            <person name="Lapidus A."/>
            <person name="Clum A."/>
            <person name="Ivanova N."/>
            <person name="Pati A."/>
            <person name="d'Haeseleer P."/>
            <person name="Woyke T."/>
            <person name="Kyrpides N.C."/>
        </authorList>
    </citation>
    <scope>NUCLEOTIDE SEQUENCE [LARGE SCALE GENOMIC DNA]</scope>
    <source>
        <strain evidence="1 2">HL-EbGR7</strain>
    </source>
</reference>
<keyword evidence="2" id="KW-1185">Reference proteome</keyword>
<evidence type="ECO:0008006" key="3">
    <source>
        <dbReference type="Google" id="ProtNLM"/>
    </source>
</evidence>
<evidence type="ECO:0000313" key="1">
    <source>
        <dbReference type="EMBL" id="ACL72463.1"/>
    </source>
</evidence>
<dbReference type="STRING" id="396588.Tgr7_1378"/>